<dbReference type="PANTHER" id="PTHR24148:SF73">
    <property type="entry name" value="HET DOMAIN PROTEIN (AFU_ORTHOLOGUE AFUA_8G01020)"/>
    <property type="match status" value="1"/>
</dbReference>
<proteinExistence type="predicted"/>
<dbReference type="EMBL" id="JAAGWQ010000192">
    <property type="protein sequence ID" value="KAF5660687.1"/>
    <property type="molecule type" value="Genomic_DNA"/>
</dbReference>
<accession>A0A8H5SZU5</accession>
<protein>
    <submittedName>
        <fullName evidence="1">Heterokaryon incompatibility protein</fullName>
    </submittedName>
</protein>
<organism evidence="1 2">
    <name type="scientific">Fusarium heterosporum</name>
    <dbReference type="NCBI Taxonomy" id="42747"/>
    <lineage>
        <taxon>Eukaryota</taxon>
        <taxon>Fungi</taxon>
        <taxon>Dikarya</taxon>
        <taxon>Ascomycota</taxon>
        <taxon>Pezizomycotina</taxon>
        <taxon>Sordariomycetes</taxon>
        <taxon>Hypocreomycetidae</taxon>
        <taxon>Hypocreales</taxon>
        <taxon>Nectriaceae</taxon>
        <taxon>Fusarium</taxon>
        <taxon>Fusarium heterosporum species complex</taxon>
    </lineage>
</organism>
<dbReference type="Proteomes" id="UP000567885">
    <property type="component" value="Unassembled WGS sequence"/>
</dbReference>
<dbReference type="OrthoDB" id="3553147at2759"/>
<evidence type="ECO:0000313" key="1">
    <source>
        <dbReference type="EMBL" id="KAF5660687.1"/>
    </source>
</evidence>
<dbReference type="PANTHER" id="PTHR24148">
    <property type="entry name" value="ANKYRIN REPEAT DOMAIN-CONTAINING PROTEIN 39 HOMOLOG-RELATED"/>
    <property type="match status" value="1"/>
</dbReference>
<evidence type="ECO:0000313" key="2">
    <source>
        <dbReference type="Proteomes" id="UP000567885"/>
    </source>
</evidence>
<dbReference type="InterPro" id="IPR052895">
    <property type="entry name" value="HetReg/Transcr_Mod"/>
</dbReference>
<name>A0A8H5SZU5_FUSHE</name>
<gene>
    <name evidence="1" type="ORF">FHETE_8850</name>
</gene>
<dbReference type="Pfam" id="PF26639">
    <property type="entry name" value="Het-6_barrel"/>
    <property type="match status" value="1"/>
</dbReference>
<keyword evidence="2" id="KW-1185">Reference proteome</keyword>
<comment type="caution">
    <text evidence="1">The sequence shown here is derived from an EMBL/GenBank/DDBJ whole genome shotgun (WGS) entry which is preliminary data.</text>
</comment>
<reference evidence="1 2" key="1">
    <citation type="submission" date="2020-05" db="EMBL/GenBank/DDBJ databases">
        <title>Identification and distribution of gene clusters putatively required for synthesis of sphingolipid metabolism inhibitors in phylogenetically diverse species of the filamentous fungus Fusarium.</title>
        <authorList>
            <person name="Kim H.-S."/>
            <person name="Busman M."/>
            <person name="Brown D.W."/>
            <person name="Divon H."/>
            <person name="Uhlig S."/>
            <person name="Proctor R.H."/>
        </authorList>
    </citation>
    <scope>NUCLEOTIDE SEQUENCE [LARGE SCALE GENOMIC DNA]</scope>
    <source>
        <strain evidence="1 2">NRRL 20693</strain>
    </source>
</reference>
<dbReference type="AlphaFoldDB" id="A0A8H5SZU5"/>
<sequence>MPAIGNHIKKQDLMRAFSHTLCQGFAGTTYRNGRMALIKLDDDGHDPYFEELWRNTGVKNVSKTAKEAAEQGQMSVGARGIGQEVVTASCGRRFFITEKGRFGMGYPNIEAGDRVWILSGGRTPYVLKRAARDLELVDGSVSIYHFAGEAYVHGVMYGEAVEEAINEEGELIAEKILLA</sequence>